<name>A0ACB9KA83_9ASTR</name>
<organism evidence="1 2">
    <name type="scientific">Smallanthus sonchifolius</name>
    <dbReference type="NCBI Taxonomy" id="185202"/>
    <lineage>
        <taxon>Eukaryota</taxon>
        <taxon>Viridiplantae</taxon>
        <taxon>Streptophyta</taxon>
        <taxon>Embryophyta</taxon>
        <taxon>Tracheophyta</taxon>
        <taxon>Spermatophyta</taxon>
        <taxon>Magnoliopsida</taxon>
        <taxon>eudicotyledons</taxon>
        <taxon>Gunneridae</taxon>
        <taxon>Pentapetalae</taxon>
        <taxon>asterids</taxon>
        <taxon>campanulids</taxon>
        <taxon>Asterales</taxon>
        <taxon>Asteraceae</taxon>
        <taxon>Asteroideae</taxon>
        <taxon>Heliantheae alliance</taxon>
        <taxon>Millerieae</taxon>
        <taxon>Smallanthus</taxon>
    </lineage>
</organism>
<reference evidence="1 2" key="2">
    <citation type="journal article" date="2022" name="Mol. Ecol. Resour.">
        <title>The genomes of chicory, endive, great burdock and yacon provide insights into Asteraceae paleo-polyploidization history and plant inulin production.</title>
        <authorList>
            <person name="Fan W."/>
            <person name="Wang S."/>
            <person name="Wang H."/>
            <person name="Wang A."/>
            <person name="Jiang F."/>
            <person name="Liu H."/>
            <person name="Zhao H."/>
            <person name="Xu D."/>
            <person name="Zhang Y."/>
        </authorList>
    </citation>
    <scope>NUCLEOTIDE SEQUENCE [LARGE SCALE GENOMIC DNA]</scope>
    <source>
        <strain evidence="2">cv. Yunnan</strain>
        <tissue evidence="1">Leaves</tissue>
    </source>
</reference>
<evidence type="ECO:0000313" key="2">
    <source>
        <dbReference type="Proteomes" id="UP001056120"/>
    </source>
</evidence>
<dbReference type="EMBL" id="CM042018">
    <property type="protein sequence ID" value="KAI3829202.1"/>
    <property type="molecule type" value="Genomic_DNA"/>
</dbReference>
<reference evidence="2" key="1">
    <citation type="journal article" date="2022" name="Mol. Ecol. Resour.">
        <title>The genomes of chicory, endive, great burdock and yacon provide insights into Asteraceae palaeo-polyploidization history and plant inulin production.</title>
        <authorList>
            <person name="Fan W."/>
            <person name="Wang S."/>
            <person name="Wang H."/>
            <person name="Wang A."/>
            <person name="Jiang F."/>
            <person name="Liu H."/>
            <person name="Zhao H."/>
            <person name="Xu D."/>
            <person name="Zhang Y."/>
        </authorList>
    </citation>
    <scope>NUCLEOTIDE SEQUENCE [LARGE SCALE GENOMIC DNA]</scope>
    <source>
        <strain evidence="2">cv. Yunnan</strain>
    </source>
</reference>
<gene>
    <name evidence="1" type="ORF">L1987_03319</name>
</gene>
<evidence type="ECO:0000313" key="1">
    <source>
        <dbReference type="EMBL" id="KAI3829202.1"/>
    </source>
</evidence>
<keyword evidence="2" id="KW-1185">Reference proteome</keyword>
<accession>A0ACB9KA83</accession>
<protein>
    <submittedName>
        <fullName evidence="1">Uncharacterized protein</fullName>
    </submittedName>
</protein>
<proteinExistence type="predicted"/>
<dbReference type="Proteomes" id="UP001056120">
    <property type="component" value="Linkage Group LG01"/>
</dbReference>
<comment type="caution">
    <text evidence="1">The sequence shown here is derived from an EMBL/GenBank/DDBJ whole genome shotgun (WGS) entry which is preliminary data.</text>
</comment>
<sequence>MKNLLGDGIFTVDGEQCRAFDDANTLTYKRFADISLKIKKFFNIGFEAELKKNMRVIDEFVYKVIRIKIEQMQKSKDELLFESIIKTCSSRKKTSYQVQDKVAKEIIDATNIKEEITDVADFAARASEGTLDEKMQYLHAALTETIRLYPALAVDMKICFADDVLPDGYNVKKGDTVAYQPYAMGRMKFIWGDDAHEFKLERWLDQDGCFHQESPFNKEYADNICALYTLVMKQVTTGILQSELQLLLTHGFGVLKGKSGQSC</sequence>